<dbReference type="EMBL" id="BARW01003924">
    <property type="protein sequence ID" value="GAI59061.1"/>
    <property type="molecule type" value="Genomic_DNA"/>
</dbReference>
<feature type="non-terminal residue" evidence="1">
    <location>
        <position position="1"/>
    </location>
</feature>
<sequence length="199" mass="22277">RLVEGLNTSNLVIAGLDVGRKKHPSAFEVFEIKDGKAIQIHRKIMRGWKYYSGKSFDPLHPTQVEYCREAIKNFGIGYLYFDATRGEFLGAEDSGLLSMHFIPIVFVPKMRVQMATDFEKAVINKQVELLDDEDMLNSICSVTNDLLSIETATGTHGDEFWAIALALIGFSKFGASGKVDKEIRVGSPSIFDKKIPRGW</sequence>
<proteinExistence type="predicted"/>
<evidence type="ECO:0008006" key="2">
    <source>
        <dbReference type="Google" id="ProtNLM"/>
    </source>
</evidence>
<accession>X1QW88</accession>
<comment type="caution">
    <text evidence="1">The sequence shown here is derived from an EMBL/GenBank/DDBJ whole genome shotgun (WGS) entry which is preliminary data.</text>
</comment>
<dbReference type="Gene3D" id="3.30.420.240">
    <property type="match status" value="1"/>
</dbReference>
<dbReference type="AlphaFoldDB" id="X1QW88"/>
<evidence type="ECO:0000313" key="1">
    <source>
        <dbReference type="EMBL" id="GAI59061.1"/>
    </source>
</evidence>
<organism evidence="1">
    <name type="scientific">marine sediment metagenome</name>
    <dbReference type="NCBI Taxonomy" id="412755"/>
    <lineage>
        <taxon>unclassified sequences</taxon>
        <taxon>metagenomes</taxon>
        <taxon>ecological metagenomes</taxon>
    </lineage>
</organism>
<name>X1QW88_9ZZZZ</name>
<reference evidence="1" key="1">
    <citation type="journal article" date="2014" name="Front. Microbiol.">
        <title>High frequency of phylogenetically diverse reductive dehalogenase-homologous genes in deep subseafloor sedimentary metagenomes.</title>
        <authorList>
            <person name="Kawai M."/>
            <person name="Futagami T."/>
            <person name="Toyoda A."/>
            <person name="Takaki Y."/>
            <person name="Nishi S."/>
            <person name="Hori S."/>
            <person name="Arai W."/>
            <person name="Tsubouchi T."/>
            <person name="Morono Y."/>
            <person name="Uchiyama I."/>
            <person name="Ito T."/>
            <person name="Fujiyama A."/>
            <person name="Inagaki F."/>
            <person name="Takami H."/>
        </authorList>
    </citation>
    <scope>NUCLEOTIDE SEQUENCE</scope>
    <source>
        <strain evidence="1">Expedition CK06-06</strain>
    </source>
</reference>
<gene>
    <name evidence="1" type="ORF">S12H4_09598</name>
</gene>
<protein>
    <recommendedName>
        <fullName evidence="2">Terminase large subunit gp17-like C-terminal domain-containing protein</fullName>
    </recommendedName>
</protein>